<dbReference type="AlphaFoldDB" id="A0A2W2BRD2"/>
<accession>A0A2W2BRD2</accession>
<dbReference type="Pfam" id="PF07784">
    <property type="entry name" value="DUF1622"/>
    <property type="match status" value="1"/>
</dbReference>
<keyword evidence="1" id="KW-0812">Transmembrane</keyword>
<sequence length="127" mass="13691">MTAELIKELTLMLSTITEGVAAFVIAIAVIEGAFRTLLLILQSFAPGDAASTHEAKEDVRLRLGRWLALALEFLLAADILRTAVAPTWSEIGQLAAIATIRTALNYFLQIEIDKADRRRAAPDSAAG</sequence>
<name>A0A2W2BRD2_9HYPH</name>
<protein>
    <recommendedName>
        <fullName evidence="4">DUF1622 domain-containing protein</fullName>
    </recommendedName>
</protein>
<keyword evidence="1" id="KW-1133">Transmembrane helix</keyword>
<proteinExistence type="predicted"/>
<reference evidence="3" key="1">
    <citation type="submission" date="2018-06" db="EMBL/GenBank/DDBJ databases">
        <title>Aestuariibacter litoralis strain KCTC 52945T.</title>
        <authorList>
            <person name="Li X."/>
            <person name="Salam N."/>
            <person name="Li J.-L."/>
            <person name="Chen Y.-M."/>
            <person name="Yang Z.-W."/>
            <person name="Zhang L.-Y."/>
            <person name="Han M.-X."/>
            <person name="Xiao M."/>
            <person name="Li W.-J."/>
        </authorList>
    </citation>
    <scope>NUCLEOTIDE SEQUENCE [LARGE SCALE GENOMIC DNA]</scope>
    <source>
        <strain evidence="3">KCTC 52945</strain>
    </source>
</reference>
<dbReference type="InterPro" id="IPR012427">
    <property type="entry name" value="DUF1622"/>
</dbReference>
<feature type="transmembrane region" description="Helical" evidence="1">
    <location>
        <begin position="20"/>
        <end position="45"/>
    </location>
</feature>
<dbReference type="EMBL" id="QKVK01000001">
    <property type="protein sequence ID" value="PZF78317.1"/>
    <property type="molecule type" value="Genomic_DNA"/>
</dbReference>
<gene>
    <name evidence="2" type="ORF">DK847_00365</name>
</gene>
<dbReference type="RefSeq" id="WP_111195645.1">
    <property type="nucleotide sequence ID" value="NZ_QKVK01000001.1"/>
</dbReference>
<comment type="caution">
    <text evidence="2">The sequence shown here is derived from an EMBL/GenBank/DDBJ whole genome shotgun (WGS) entry which is preliminary data.</text>
</comment>
<keyword evidence="1" id="KW-0472">Membrane</keyword>
<dbReference type="Proteomes" id="UP000248795">
    <property type="component" value="Unassembled WGS sequence"/>
</dbReference>
<evidence type="ECO:0000256" key="1">
    <source>
        <dbReference type="SAM" id="Phobius"/>
    </source>
</evidence>
<evidence type="ECO:0000313" key="2">
    <source>
        <dbReference type="EMBL" id="PZF78317.1"/>
    </source>
</evidence>
<dbReference type="PANTHER" id="PTHR38468">
    <property type="entry name" value="SLL0939 PROTEIN"/>
    <property type="match status" value="1"/>
</dbReference>
<organism evidence="2 3">
    <name type="scientific">Aestuariivirga litoralis</name>
    <dbReference type="NCBI Taxonomy" id="2650924"/>
    <lineage>
        <taxon>Bacteria</taxon>
        <taxon>Pseudomonadati</taxon>
        <taxon>Pseudomonadota</taxon>
        <taxon>Alphaproteobacteria</taxon>
        <taxon>Hyphomicrobiales</taxon>
        <taxon>Aestuariivirgaceae</taxon>
        <taxon>Aestuariivirga</taxon>
    </lineage>
</organism>
<evidence type="ECO:0000313" key="3">
    <source>
        <dbReference type="Proteomes" id="UP000248795"/>
    </source>
</evidence>
<keyword evidence="3" id="KW-1185">Reference proteome</keyword>
<evidence type="ECO:0008006" key="4">
    <source>
        <dbReference type="Google" id="ProtNLM"/>
    </source>
</evidence>
<dbReference type="PANTHER" id="PTHR38468:SF1">
    <property type="entry name" value="SLL0939 PROTEIN"/>
    <property type="match status" value="1"/>
</dbReference>